<comment type="caution">
    <text evidence="1">The sequence shown here is derived from an EMBL/GenBank/DDBJ whole genome shotgun (WGS) entry which is preliminary data.</text>
</comment>
<evidence type="ECO:0000313" key="1">
    <source>
        <dbReference type="EMBL" id="MDQ0363252.1"/>
    </source>
</evidence>
<organism evidence="1 2">
    <name type="scientific">Breznakia pachnodae</name>
    <dbReference type="NCBI Taxonomy" id="265178"/>
    <lineage>
        <taxon>Bacteria</taxon>
        <taxon>Bacillati</taxon>
        <taxon>Bacillota</taxon>
        <taxon>Erysipelotrichia</taxon>
        <taxon>Erysipelotrichales</taxon>
        <taxon>Erysipelotrichaceae</taxon>
        <taxon>Breznakia</taxon>
    </lineage>
</organism>
<accession>A0ABU0E8M6</accession>
<dbReference type="Proteomes" id="UP001230220">
    <property type="component" value="Unassembled WGS sequence"/>
</dbReference>
<gene>
    <name evidence="1" type="ORF">J2S15_004013</name>
</gene>
<reference evidence="1 2" key="1">
    <citation type="submission" date="2023-07" db="EMBL/GenBank/DDBJ databases">
        <title>Genomic Encyclopedia of Type Strains, Phase IV (KMG-IV): sequencing the most valuable type-strain genomes for metagenomic binning, comparative biology and taxonomic classification.</title>
        <authorList>
            <person name="Goeker M."/>
        </authorList>
    </citation>
    <scope>NUCLEOTIDE SEQUENCE [LARGE SCALE GENOMIC DNA]</scope>
    <source>
        <strain evidence="1 2">DSM 16784</strain>
    </source>
</reference>
<sequence>MNKTKIEWTDKTWNPITGCDQESEGCKNCYAKKMANRLFSMKNPRYINNFGLTVHEDLFDKPLKIKQPSIIFVCSMSDLFHKDVPDEAIEKIYNVMVQAKQHIFQVLTKRPERMYEFLKDKKVPDNIWIGTSVELSKYQNRIDLVKKINAKVKFLSCEPLLGSLKENDFSGIDWVVTGGESGSKARAVDKEWVREIRDKCKEKNIPFFFKQWGGWNKKKNGHELDGKVYKEMPFNK</sequence>
<dbReference type="InterPro" id="IPR011101">
    <property type="entry name" value="DUF5131"/>
</dbReference>
<evidence type="ECO:0000313" key="2">
    <source>
        <dbReference type="Proteomes" id="UP001230220"/>
    </source>
</evidence>
<dbReference type="RefSeq" id="WP_320107034.1">
    <property type="nucleotide sequence ID" value="NZ_JAUSUR010000010.1"/>
</dbReference>
<protein>
    <submittedName>
        <fullName evidence="1">Protein gp37</fullName>
    </submittedName>
</protein>
<proteinExistence type="predicted"/>
<dbReference type="EMBL" id="JAUSUR010000010">
    <property type="protein sequence ID" value="MDQ0363252.1"/>
    <property type="molecule type" value="Genomic_DNA"/>
</dbReference>
<dbReference type="Pfam" id="PF07505">
    <property type="entry name" value="DUF5131"/>
    <property type="match status" value="1"/>
</dbReference>
<name>A0ABU0E8M6_9FIRM</name>
<keyword evidence="2" id="KW-1185">Reference proteome</keyword>